<dbReference type="InterPro" id="IPR001544">
    <property type="entry name" value="Aminotrans_IV"/>
</dbReference>
<dbReference type="Gene3D" id="3.30.470.10">
    <property type="match status" value="1"/>
</dbReference>
<evidence type="ECO:0000313" key="1">
    <source>
        <dbReference type="EMBL" id="QHN65035.1"/>
    </source>
</evidence>
<dbReference type="EMBL" id="CP029149">
    <property type="protein sequence ID" value="QHN65035.1"/>
    <property type="molecule type" value="Genomic_DNA"/>
</dbReference>
<dbReference type="AlphaFoldDB" id="A0A6P1QTM0"/>
<dbReference type="Pfam" id="PF01063">
    <property type="entry name" value="Aminotran_4"/>
    <property type="match status" value="1"/>
</dbReference>
<accession>A0A6P1QTM0</accession>
<dbReference type="Proteomes" id="UP000464318">
    <property type="component" value="Chromosome"/>
</dbReference>
<reference evidence="1 2" key="1">
    <citation type="submission" date="2018-04" db="EMBL/GenBank/DDBJ databases">
        <title>Characteristic and Complete Genome Sequencing of A Novel Member of Infective Endocarditis Causative Bacteria: Bergeyella cardium QL-PH.</title>
        <authorList>
            <person name="Pan H."/>
            <person name="Sun E."/>
            <person name="Zhang Y."/>
        </authorList>
    </citation>
    <scope>NUCLEOTIDE SEQUENCE [LARGE SCALE GENOMIC DNA]</scope>
    <source>
        <strain evidence="1 2">HPQL</strain>
    </source>
</reference>
<dbReference type="SUPFAM" id="SSF56752">
    <property type="entry name" value="D-aminoacid aminotransferase-like PLP-dependent enzymes"/>
    <property type="match status" value="1"/>
</dbReference>
<keyword evidence="1" id="KW-0032">Aminotransferase</keyword>
<sequence length="202" mass="23804">MYLFIESIKIEHFRPCLLDYHQKRVNETFHHWKGKGRIPNLMEIASSIKIPSREVYKLRILYNLDGNFKTEIIKYSYPEIKTFELVEAPELDYRFKYADRVAITQLKKESSADEIIITQNGKITDTSFSNLVFFDSDKGWATPKTYLLNGVQRRFLLQQKLIYEADITVENLKDYSAFKLINAFLPISMKETYSMSTVGFRQ</sequence>
<dbReference type="InterPro" id="IPR043131">
    <property type="entry name" value="BCAT-like_N"/>
</dbReference>
<gene>
    <name evidence="1" type="ORF">DBX24_03540</name>
</gene>
<dbReference type="OrthoDB" id="1148709at2"/>
<dbReference type="Gene3D" id="3.20.10.10">
    <property type="entry name" value="D-amino Acid Aminotransferase, subunit A, domain 2"/>
    <property type="match status" value="1"/>
</dbReference>
<evidence type="ECO:0000313" key="2">
    <source>
        <dbReference type="Proteomes" id="UP000464318"/>
    </source>
</evidence>
<dbReference type="InterPro" id="IPR036038">
    <property type="entry name" value="Aminotransferase-like"/>
</dbReference>
<keyword evidence="1" id="KW-0808">Transferase</keyword>
<proteinExistence type="predicted"/>
<dbReference type="GO" id="GO:0008483">
    <property type="term" value="F:transaminase activity"/>
    <property type="evidence" value="ECO:0007669"/>
    <property type="project" value="UniProtKB-KW"/>
</dbReference>
<dbReference type="InterPro" id="IPR043132">
    <property type="entry name" value="BCAT-like_C"/>
</dbReference>
<dbReference type="KEGG" id="bcad:DBX24_03540"/>
<organism evidence="1 2">
    <name type="scientific">Bergeyella cardium</name>
    <dbReference type="NCBI Taxonomy" id="1585976"/>
    <lineage>
        <taxon>Bacteria</taxon>
        <taxon>Pseudomonadati</taxon>
        <taxon>Bacteroidota</taxon>
        <taxon>Flavobacteriia</taxon>
        <taxon>Flavobacteriales</taxon>
        <taxon>Weeksellaceae</taxon>
        <taxon>Bergeyella</taxon>
    </lineage>
</organism>
<keyword evidence="2" id="KW-1185">Reference proteome</keyword>
<dbReference type="RefSeq" id="WP_160224000.1">
    <property type="nucleotide sequence ID" value="NZ_CP029149.1"/>
</dbReference>
<protein>
    <submittedName>
        <fullName evidence="1">Aminotransferase class IV</fullName>
    </submittedName>
</protein>
<name>A0A6P1QTM0_9FLAO</name>